<comment type="caution">
    <text evidence="7">The sequence shown here is derived from an EMBL/GenBank/DDBJ whole genome shotgun (WGS) entry which is preliminary data.</text>
</comment>
<feature type="compositionally biased region" description="Basic and acidic residues" evidence="5">
    <location>
        <begin position="484"/>
        <end position="496"/>
    </location>
</feature>
<dbReference type="EMBL" id="JAPMOS010000042">
    <property type="protein sequence ID" value="KAJ4457670.1"/>
    <property type="molecule type" value="Genomic_DNA"/>
</dbReference>
<reference evidence="7" key="1">
    <citation type="journal article" date="2022" name="bioRxiv">
        <title>Genomics of Preaxostyla Flagellates Illuminates Evolutionary Transitions and the Path Towards Mitochondrial Loss.</title>
        <authorList>
            <person name="Novak L.V.F."/>
            <person name="Treitli S.C."/>
            <person name="Pyrih J."/>
            <person name="Halakuc P."/>
            <person name="Pipaliya S.V."/>
            <person name="Vacek V."/>
            <person name="Brzon O."/>
            <person name="Soukal P."/>
            <person name="Eme L."/>
            <person name="Dacks J.B."/>
            <person name="Karnkowska A."/>
            <person name="Elias M."/>
            <person name="Hampl V."/>
        </authorList>
    </citation>
    <scope>NUCLEOTIDE SEQUENCE</scope>
    <source>
        <strain evidence="7">RCP-MX</strain>
    </source>
</reference>
<dbReference type="SUPFAM" id="SSF56112">
    <property type="entry name" value="Protein kinase-like (PK-like)"/>
    <property type="match status" value="1"/>
</dbReference>
<dbReference type="InterPro" id="IPR000719">
    <property type="entry name" value="Prot_kinase_dom"/>
</dbReference>
<dbReference type="Pfam" id="PF14774">
    <property type="entry name" value="FAM177"/>
    <property type="match status" value="1"/>
</dbReference>
<dbReference type="Proteomes" id="UP001141327">
    <property type="component" value="Unassembled WGS sequence"/>
</dbReference>
<name>A0ABQ8UJP4_9EUKA</name>
<dbReference type="SMART" id="SM00220">
    <property type="entry name" value="S_TKc"/>
    <property type="match status" value="1"/>
</dbReference>
<feature type="compositionally biased region" description="Polar residues" evidence="5">
    <location>
        <begin position="19"/>
        <end position="33"/>
    </location>
</feature>
<dbReference type="InterPro" id="IPR011009">
    <property type="entry name" value="Kinase-like_dom_sf"/>
</dbReference>
<proteinExistence type="predicted"/>
<sequence length="527" mass="55969">MSETTSTPAPGATVAAEVPQTTSSSVGATQTAEAQKDLRLDEGNTAAKTVRTTRDGKQVVVKRITFRSDADAAAAVAEGSRMMGLRHPAILTPDSVTLLPGRSPDGESVVEVVSEYCALGNLDQVVGQLGTSYVRDRVGRRLMEGLSFLGTNGVAHRNLKPSNILFRAACPAGGDPELVIADGGAALHAANTLTPAGLAHSTWASAAFWPPELHATGAATQRGDLFSGALLLCCIYGNVAPSQFLTQRVLPWQMGETDLQVTVLRHLKLARTRAGVIDVTLEMLAYKPGARPALRDVMTRAWPPTFTDPEVIAAARATPNSTQTSPQARHPRASPQRAHVPSAHIVAQSPSPPKPAGGQPLPTDQFRQRGANSGGLGIKRGANQQIGMMKENFARTDVTSVPEQPSPHPLPHYAATASPNSTQPPPRQQKSARAVRIENALDTIGRGIWHGLTHVGANLADFFGIDSDKYYYEIETYKLDQVEAERKKRRKEKEASELAALESGTGAAQATPDVSQSMAAPLSQPIS</sequence>
<accession>A0ABQ8UJP4</accession>
<evidence type="ECO:0000256" key="1">
    <source>
        <dbReference type="ARBA" id="ARBA00022679"/>
    </source>
</evidence>
<dbReference type="PANTHER" id="PTHR43289">
    <property type="entry name" value="MITOGEN-ACTIVATED PROTEIN KINASE KINASE KINASE 20-RELATED"/>
    <property type="match status" value="1"/>
</dbReference>
<protein>
    <recommendedName>
        <fullName evidence="6">Protein kinase domain-containing protein</fullName>
    </recommendedName>
</protein>
<dbReference type="PROSITE" id="PS50011">
    <property type="entry name" value="PROTEIN_KINASE_DOM"/>
    <property type="match status" value="1"/>
</dbReference>
<evidence type="ECO:0000256" key="5">
    <source>
        <dbReference type="SAM" id="MobiDB-lite"/>
    </source>
</evidence>
<evidence type="ECO:0000256" key="2">
    <source>
        <dbReference type="ARBA" id="ARBA00022741"/>
    </source>
</evidence>
<organism evidence="7 8">
    <name type="scientific">Paratrimastix pyriformis</name>
    <dbReference type="NCBI Taxonomy" id="342808"/>
    <lineage>
        <taxon>Eukaryota</taxon>
        <taxon>Metamonada</taxon>
        <taxon>Preaxostyla</taxon>
        <taxon>Paratrimastigidae</taxon>
        <taxon>Paratrimastix</taxon>
    </lineage>
</organism>
<dbReference type="Pfam" id="PF00069">
    <property type="entry name" value="Pkinase"/>
    <property type="match status" value="1"/>
</dbReference>
<evidence type="ECO:0000313" key="8">
    <source>
        <dbReference type="Proteomes" id="UP001141327"/>
    </source>
</evidence>
<keyword evidence="4" id="KW-0067">ATP-binding</keyword>
<evidence type="ECO:0000259" key="6">
    <source>
        <dbReference type="PROSITE" id="PS50011"/>
    </source>
</evidence>
<feature type="compositionally biased region" description="Polar residues" evidence="5">
    <location>
        <begin position="506"/>
        <end position="527"/>
    </location>
</feature>
<keyword evidence="1" id="KW-0808">Transferase</keyword>
<feature type="region of interest" description="Disordered" evidence="5">
    <location>
        <begin position="317"/>
        <end position="379"/>
    </location>
</feature>
<evidence type="ECO:0000256" key="3">
    <source>
        <dbReference type="ARBA" id="ARBA00022777"/>
    </source>
</evidence>
<keyword evidence="8" id="KW-1185">Reference proteome</keyword>
<dbReference type="PANTHER" id="PTHR43289:SF33">
    <property type="entry name" value="SERINE_THREONINE KINASE 31"/>
    <property type="match status" value="1"/>
</dbReference>
<evidence type="ECO:0000313" key="7">
    <source>
        <dbReference type="EMBL" id="KAJ4457670.1"/>
    </source>
</evidence>
<gene>
    <name evidence="7" type="ORF">PAPYR_6810</name>
</gene>
<evidence type="ECO:0000256" key="4">
    <source>
        <dbReference type="ARBA" id="ARBA00022840"/>
    </source>
</evidence>
<feature type="region of interest" description="Disordered" evidence="5">
    <location>
        <begin position="484"/>
        <end position="527"/>
    </location>
</feature>
<feature type="region of interest" description="Disordered" evidence="5">
    <location>
        <begin position="1"/>
        <end position="51"/>
    </location>
</feature>
<dbReference type="InterPro" id="IPR028260">
    <property type="entry name" value="FAM177"/>
</dbReference>
<keyword evidence="2" id="KW-0547">Nucleotide-binding</keyword>
<feature type="compositionally biased region" description="Polar residues" evidence="5">
    <location>
        <begin position="318"/>
        <end position="327"/>
    </location>
</feature>
<keyword evidence="3" id="KW-0418">Kinase</keyword>
<dbReference type="Gene3D" id="1.10.510.10">
    <property type="entry name" value="Transferase(Phosphotransferase) domain 1"/>
    <property type="match status" value="1"/>
</dbReference>
<feature type="domain" description="Protein kinase" evidence="6">
    <location>
        <begin position="34"/>
        <end position="306"/>
    </location>
</feature>
<feature type="region of interest" description="Disordered" evidence="5">
    <location>
        <begin position="397"/>
        <end position="432"/>
    </location>
</feature>